<evidence type="ECO:0000256" key="1">
    <source>
        <dbReference type="SAM" id="MobiDB-lite"/>
    </source>
</evidence>
<dbReference type="EMBL" id="CP002131">
    <property type="protein sequence ID" value="ADL07402.1"/>
    <property type="molecule type" value="Genomic_DNA"/>
</dbReference>
<name>D9S1X5_THEOJ</name>
<dbReference type="Proteomes" id="UP000000272">
    <property type="component" value="Chromosome"/>
</dbReference>
<evidence type="ECO:0000313" key="4">
    <source>
        <dbReference type="EMBL" id="ADL07402.1"/>
    </source>
</evidence>
<reference evidence="4 5" key="1">
    <citation type="journal article" date="2010" name="Stand. Genomic Sci.">
        <title>Complete genome sequence of Thermosediminibacter oceani type strain (JW/IW-1228P).</title>
        <authorList>
            <person name="Pitluck S."/>
            <person name="Yasawong M."/>
            <person name="Munk C."/>
            <person name="Nolan M."/>
            <person name="Lapidus A."/>
            <person name="Lucas S."/>
            <person name="Glavina Del Rio T."/>
            <person name="Tice H."/>
            <person name="Cheng J.F."/>
            <person name="Bruce D."/>
            <person name="Detter C."/>
            <person name="Tapia R."/>
            <person name="Han C."/>
            <person name="Goodwin L."/>
            <person name="Liolios K."/>
            <person name="Ivanova N."/>
            <person name="Mavromatis K."/>
            <person name="Mikhailova N."/>
            <person name="Pati A."/>
            <person name="Chen A."/>
            <person name="Palaniappan K."/>
            <person name="Land M."/>
            <person name="Hauser L."/>
            <person name="Chang Y.J."/>
            <person name="Jeffries C.D."/>
            <person name="Rohde M."/>
            <person name="Spring S."/>
            <person name="Sikorski J."/>
            <person name="Goker M."/>
            <person name="Woyke T."/>
            <person name="Bristow J."/>
            <person name="Eisen J.A."/>
            <person name="Markowitz V."/>
            <person name="Hugenholtz P."/>
            <person name="Kyrpides N.C."/>
            <person name="Klenk H.P."/>
        </authorList>
    </citation>
    <scope>NUCLEOTIDE SEQUENCE [LARGE SCALE GENOMIC DNA]</scope>
    <source>
        <strain evidence="5">ATCC BAA-1034 / DSM 16646 / JW/IW-1228P</strain>
    </source>
</reference>
<dbReference type="AlphaFoldDB" id="D9S1X5"/>
<feature type="compositionally biased region" description="Polar residues" evidence="1">
    <location>
        <begin position="218"/>
        <end position="227"/>
    </location>
</feature>
<feature type="signal peptide" evidence="2">
    <location>
        <begin position="1"/>
        <end position="25"/>
    </location>
</feature>
<dbReference type="RefSeq" id="WP_013275449.1">
    <property type="nucleotide sequence ID" value="NC_014377.1"/>
</dbReference>
<accession>D9S1X5</accession>
<sequence>MKKSIFKVLCLTLIMLLTLSTVAFALPGKYSNPDKVRGEVKVGEKKEHKNYKMEERIKNDIKEKMSNMKEFKAKIMVNKKEMKCDVPPVIKDGRTLIPLRAIMNGFGATVTWDQVSKAVYLVKQDIKITIFVGSNTIYVNEKQVTLDVPAQMISNRTFVPLRFISEVLGNKVNYDATTGDIEIEERLDVEEEVELGEENDDDWVQDQAGDDDVGAELENQQEVNPEV</sequence>
<dbReference type="Pfam" id="PF07833">
    <property type="entry name" value="Cu_amine_oxidN1"/>
    <property type="match status" value="1"/>
</dbReference>
<dbReference type="InterPro" id="IPR012854">
    <property type="entry name" value="Cu_amine_oxidase-like_N"/>
</dbReference>
<feature type="compositionally biased region" description="Acidic residues" evidence="1">
    <location>
        <begin position="187"/>
        <end position="215"/>
    </location>
</feature>
<dbReference type="KEGG" id="toc:Toce_0630"/>
<dbReference type="HOGENOM" id="CLU_1243429_0_0_9"/>
<proteinExistence type="predicted"/>
<organism evidence="4 5">
    <name type="scientific">Thermosediminibacter oceani (strain ATCC BAA-1034 / DSM 16646 / JW/IW-1228P)</name>
    <dbReference type="NCBI Taxonomy" id="555079"/>
    <lineage>
        <taxon>Bacteria</taxon>
        <taxon>Bacillati</taxon>
        <taxon>Bacillota</taxon>
        <taxon>Clostridia</taxon>
        <taxon>Thermosediminibacterales</taxon>
        <taxon>Thermosediminibacteraceae</taxon>
        <taxon>Thermosediminibacter</taxon>
    </lineage>
</organism>
<dbReference type="InterPro" id="IPR036582">
    <property type="entry name" value="Mao_N_sf"/>
</dbReference>
<dbReference type="SUPFAM" id="SSF55383">
    <property type="entry name" value="Copper amine oxidase, domain N"/>
    <property type="match status" value="1"/>
</dbReference>
<feature type="domain" description="Copper amine oxidase-like N-terminal" evidence="3">
    <location>
        <begin position="77"/>
        <end position="183"/>
    </location>
</feature>
<protein>
    <submittedName>
        <fullName evidence="4">Copper amine oxidase domain protein</fullName>
    </submittedName>
</protein>
<dbReference type="STRING" id="555079.Toce_0630"/>
<gene>
    <name evidence="4" type="ordered locus">Toce_0630</name>
</gene>
<evidence type="ECO:0000313" key="5">
    <source>
        <dbReference type="Proteomes" id="UP000000272"/>
    </source>
</evidence>
<evidence type="ECO:0000256" key="2">
    <source>
        <dbReference type="SAM" id="SignalP"/>
    </source>
</evidence>
<dbReference type="eggNOG" id="COG0103">
    <property type="taxonomic scope" value="Bacteria"/>
</dbReference>
<keyword evidence="2" id="KW-0732">Signal</keyword>
<dbReference type="Gene3D" id="3.30.457.10">
    <property type="entry name" value="Copper amine oxidase-like, N-terminal domain"/>
    <property type="match status" value="1"/>
</dbReference>
<feature type="chain" id="PRO_5003127924" evidence="2">
    <location>
        <begin position="26"/>
        <end position="227"/>
    </location>
</feature>
<feature type="region of interest" description="Disordered" evidence="1">
    <location>
        <begin position="187"/>
        <end position="227"/>
    </location>
</feature>
<evidence type="ECO:0000259" key="3">
    <source>
        <dbReference type="Pfam" id="PF07833"/>
    </source>
</evidence>
<keyword evidence="5" id="KW-1185">Reference proteome</keyword>